<dbReference type="InterPro" id="IPR047348">
    <property type="entry name" value="XRCC3-like_C"/>
</dbReference>
<gene>
    <name evidence="9" type="ORF">LY89DRAFT_788877</name>
</gene>
<keyword evidence="10" id="KW-1185">Reference proteome</keyword>
<dbReference type="SUPFAM" id="SSF52540">
    <property type="entry name" value="P-loop containing nucleoside triphosphate hydrolases"/>
    <property type="match status" value="1"/>
</dbReference>
<dbReference type="OrthoDB" id="1861185at2759"/>
<dbReference type="InterPro" id="IPR020588">
    <property type="entry name" value="RecA_ATP-bd"/>
</dbReference>
<reference evidence="9 10" key="1">
    <citation type="submission" date="2015-10" db="EMBL/GenBank/DDBJ databases">
        <title>Full genome of DAOMC 229536 Phialocephala scopiformis, a fungal endophyte of spruce producing the potent anti-insectan compound rugulosin.</title>
        <authorList>
            <consortium name="DOE Joint Genome Institute"/>
            <person name="Walker A.K."/>
            <person name="Frasz S.L."/>
            <person name="Seifert K.A."/>
            <person name="Miller J.D."/>
            <person name="Mondo S.J."/>
            <person name="Labutti K."/>
            <person name="Lipzen A."/>
            <person name="Dockter R."/>
            <person name="Kennedy M."/>
            <person name="Grigoriev I.V."/>
            <person name="Spatafora J.W."/>
        </authorList>
    </citation>
    <scope>NUCLEOTIDE SEQUENCE [LARGE SCALE GENOMIC DNA]</scope>
    <source>
        <strain evidence="9 10">CBS 120377</strain>
    </source>
</reference>
<dbReference type="KEGG" id="psco:LY89DRAFT_788877"/>
<feature type="region of interest" description="Disordered" evidence="7">
    <location>
        <begin position="294"/>
        <end position="347"/>
    </location>
</feature>
<evidence type="ECO:0000313" key="9">
    <source>
        <dbReference type="EMBL" id="KUJ08504.1"/>
    </source>
</evidence>
<dbReference type="PANTHER" id="PTHR22942:SF66">
    <property type="entry name" value="RE19845P"/>
    <property type="match status" value="1"/>
</dbReference>
<dbReference type="GO" id="GO:0140664">
    <property type="term" value="F:ATP-dependent DNA damage sensor activity"/>
    <property type="evidence" value="ECO:0007669"/>
    <property type="project" value="InterPro"/>
</dbReference>
<dbReference type="STRING" id="149040.A0A132B9F4"/>
<dbReference type="PROSITE" id="PS50162">
    <property type="entry name" value="RECA_2"/>
    <property type="match status" value="1"/>
</dbReference>
<evidence type="ECO:0000256" key="5">
    <source>
        <dbReference type="ARBA" id="ARBA00023204"/>
    </source>
</evidence>
<dbReference type="GO" id="GO:0006312">
    <property type="term" value="P:mitotic recombination"/>
    <property type="evidence" value="ECO:0007669"/>
    <property type="project" value="TreeGrafter"/>
</dbReference>
<dbReference type="GO" id="GO:0061982">
    <property type="term" value="P:meiosis I cell cycle process"/>
    <property type="evidence" value="ECO:0007669"/>
    <property type="project" value="UniProtKB-ARBA"/>
</dbReference>
<keyword evidence="3" id="KW-0227">DNA damage</keyword>
<evidence type="ECO:0000256" key="6">
    <source>
        <dbReference type="ARBA" id="ARBA00023242"/>
    </source>
</evidence>
<evidence type="ECO:0000256" key="2">
    <source>
        <dbReference type="ARBA" id="ARBA00022741"/>
    </source>
</evidence>
<dbReference type="Proteomes" id="UP000070700">
    <property type="component" value="Unassembled WGS sequence"/>
</dbReference>
<dbReference type="GO" id="GO:0003690">
    <property type="term" value="F:double-stranded DNA binding"/>
    <property type="evidence" value="ECO:0007669"/>
    <property type="project" value="TreeGrafter"/>
</dbReference>
<dbReference type="GO" id="GO:0003697">
    <property type="term" value="F:single-stranded DNA binding"/>
    <property type="evidence" value="ECO:0007669"/>
    <property type="project" value="TreeGrafter"/>
</dbReference>
<dbReference type="GeneID" id="28832928"/>
<evidence type="ECO:0000256" key="3">
    <source>
        <dbReference type="ARBA" id="ARBA00022763"/>
    </source>
</evidence>
<dbReference type="InParanoid" id="A0A132B9F4"/>
<keyword evidence="9" id="KW-0378">Hydrolase</keyword>
<name>A0A132B9F4_MOLSC</name>
<dbReference type="GO" id="GO:0000150">
    <property type="term" value="F:DNA strand exchange activity"/>
    <property type="evidence" value="ECO:0007669"/>
    <property type="project" value="TreeGrafter"/>
</dbReference>
<sequence>MTDLSVVLPNFPTDKYARILQIVERSNITTADLLTLDSVELAKHARPLGIGDAKTLSDAVQEALRADLGLGQSNGSSSLKKSGSQLVESWSTISTLDDDLDAALGGGIPTGYITEVTGERYYQESVPPQDITDSCSGAGKTQFLLTLLLSAQLPAPHGLGAPTIYISTESPLPTSRLSSMINTHPLLSRLAPAERPTLDRVINISTPDLESQDHILRYQLPVAVERHGVKLVILDSVAANYRAEFERGLGGTGSSKNMAQRSGELIKLGELLQVLARDHGVAIVVANQVGDRFSNDRGGSSPIKRLTQSSPLARRNGPPSSIGPPSSGAEIPNVEAPFRGTPDPMSLDHQQRWFTGWGDDPNPSRLASMSLKTPSLGLIWTTQIACRIALIKRPVYGPGLVGDEETERGEPVLRKWKRWMKVVFAPHAKASGPGLEGAVEFQIRADGIAAVKKKGKEVDDGYEDDTLV</sequence>
<dbReference type="Gene3D" id="3.40.50.300">
    <property type="entry name" value="P-loop containing nucleotide triphosphate hydrolases"/>
    <property type="match status" value="1"/>
</dbReference>
<dbReference type="EMBL" id="KQ947435">
    <property type="protein sequence ID" value="KUJ08504.1"/>
    <property type="molecule type" value="Genomic_DNA"/>
</dbReference>
<proteinExistence type="predicted"/>
<evidence type="ECO:0000259" key="8">
    <source>
        <dbReference type="PROSITE" id="PS50162"/>
    </source>
</evidence>
<dbReference type="CDD" id="cd19491">
    <property type="entry name" value="XRCC3"/>
    <property type="match status" value="1"/>
</dbReference>
<dbReference type="PANTHER" id="PTHR22942">
    <property type="entry name" value="RECA/RAD51/RADA DNA STRAND-PAIRING FAMILY MEMBER"/>
    <property type="match status" value="1"/>
</dbReference>
<organism evidence="9 10">
    <name type="scientific">Mollisia scopiformis</name>
    <name type="common">Conifer needle endophyte fungus</name>
    <name type="synonym">Phialocephala scopiformis</name>
    <dbReference type="NCBI Taxonomy" id="149040"/>
    <lineage>
        <taxon>Eukaryota</taxon>
        <taxon>Fungi</taxon>
        <taxon>Dikarya</taxon>
        <taxon>Ascomycota</taxon>
        <taxon>Pezizomycotina</taxon>
        <taxon>Leotiomycetes</taxon>
        <taxon>Helotiales</taxon>
        <taxon>Mollisiaceae</taxon>
        <taxon>Mollisia</taxon>
    </lineage>
</organism>
<keyword evidence="6" id="KW-0539">Nucleus</keyword>
<keyword evidence="5" id="KW-0234">DNA repair</keyword>
<dbReference type="GO" id="GO:0005524">
    <property type="term" value="F:ATP binding"/>
    <property type="evidence" value="ECO:0007669"/>
    <property type="project" value="UniProtKB-KW"/>
</dbReference>
<accession>A0A132B9F4</accession>
<dbReference type="GO" id="GO:0016787">
    <property type="term" value="F:hydrolase activity"/>
    <property type="evidence" value="ECO:0007669"/>
    <property type="project" value="UniProtKB-KW"/>
</dbReference>
<protein>
    <submittedName>
        <fullName evidence="9">p-loop containing nucleoside triphosphate hydrolase protein</fullName>
    </submittedName>
</protein>
<dbReference type="GO" id="GO:0042148">
    <property type="term" value="P:DNA strand invasion"/>
    <property type="evidence" value="ECO:0007669"/>
    <property type="project" value="TreeGrafter"/>
</dbReference>
<dbReference type="InterPro" id="IPR027417">
    <property type="entry name" value="P-loop_NTPase"/>
</dbReference>
<keyword evidence="4" id="KW-0067">ATP-binding</keyword>
<evidence type="ECO:0000256" key="4">
    <source>
        <dbReference type="ARBA" id="ARBA00022840"/>
    </source>
</evidence>
<dbReference type="FunCoup" id="A0A132B9F4">
    <property type="interactions" value="34"/>
</dbReference>
<feature type="domain" description="RecA family profile 1" evidence="8">
    <location>
        <begin position="89"/>
        <end position="289"/>
    </location>
</feature>
<evidence type="ECO:0000256" key="7">
    <source>
        <dbReference type="SAM" id="MobiDB-lite"/>
    </source>
</evidence>
<evidence type="ECO:0000313" key="10">
    <source>
        <dbReference type="Proteomes" id="UP000070700"/>
    </source>
</evidence>
<dbReference type="RefSeq" id="XP_018062859.1">
    <property type="nucleotide sequence ID" value="XM_018223202.1"/>
</dbReference>
<dbReference type="GO" id="GO:0000730">
    <property type="term" value="P:DNA recombinase assembly"/>
    <property type="evidence" value="ECO:0007669"/>
    <property type="project" value="TreeGrafter"/>
</dbReference>
<evidence type="ECO:0000256" key="1">
    <source>
        <dbReference type="ARBA" id="ARBA00004123"/>
    </source>
</evidence>
<keyword evidence="2" id="KW-0547">Nucleotide-binding</keyword>
<dbReference type="Pfam" id="PF08423">
    <property type="entry name" value="Rad51"/>
    <property type="match status" value="1"/>
</dbReference>
<dbReference type="AlphaFoldDB" id="A0A132B9F4"/>
<comment type="subcellular location">
    <subcellularLocation>
        <location evidence="1">Nucleus</location>
    </subcellularLocation>
</comment>
<dbReference type="GO" id="GO:0005634">
    <property type="term" value="C:nucleus"/>
    <property type="evidence" value="ECO:0007669"/>
    <property type="project" value="UniProtKB-SubCell"/>
</dbReference>
<dbReference type="InterPro" id="IPR013632">
    <property type="entry name" value="Rad51_C"/>
</dbReference>
<feature type="compositionally biased region" description="Low complexity" evidence="7">
    <location>
        <begin position="317"/>
        <end position="328"/>
    </location>
</feature>